<dbReference type="PANTHER" id="PTHR37422">
    <property type="entry name" value="TEICHURONIC ACID BIOSYNTHESIS PROTEIN TUAE"/>
    <property type="match status" value="1"/>
</dbReference>
<proteinExistence type="predicted"/>
<dbReference type="InterPro" id="IPR051533">
    <property type="entry name" value="WaaL-like"/>
</dbReference>
<gene>
    <name evidence="7" type="ORF">KXJ70_02990</name>
</gene>
<feature type="transmembrane region" description="Helical" evidence="5">
    <location>
        <begin position="44"/>
        <end position="67"/>
    </location>
</feature>
<keyword evidence="2 5" id="KW-0812">Transmembrane</keyword>
<feature type="transmembrane region" description="Helical" evidence="5">
    <location>
        <begin position="304"/>
        <end position="323"/>
    </location>
</feature>
<reference evidence="7" key="1">
    <citation type="submission" date="2021-07" db="EMBL/GenBank/DDBJ databases">
        <title>Zhongshania sp. CAU 1632 isolated from seawater.</title>
        <authorList>
            <person name="Kim W."/>
        </authorList>
    </citation>
    <scope>NUCLEOTIDE SEQUENCE</scope>
    <source>
        <strain evidence="7">CAU 1632</strain>
    </source>
</reference>
<organism evidence="7 8">
    <name type="scientific">Zhongshania aquimaris</name>
    <dbReference type="NCBI Taxonomy" id="2857107"/>
    <lineage>
        <taxon>Bacteria</taxon>
        <taxon>Pseudomonadati</taxon>
        <taxon>Pseudomonadota</taxon>
        <taxon>Gammaproteobacteria</taxon>
        <taxon>Cellvibrionales</taxon>
        <taxon>Spongiibacteraceae</taxon>
        <taxon>Zhongshania</taxon>
    </lineage>
</organism>
<evidence type="ECO:0000259" key="6">
    <source>
        <dbReference type="Pfam" id="PF04932"/>
    </source>
</evidence>
<sequence length="489" mass="54808">MKSYPSKWERSSHAGAFSGADGFLFGLYIFLLVSFPLVRGANRLWVLSIAESLCFLILALWLLLWAFSRVRVSNLARSWILPLVLWVCWLCCLVVQIIPLPDSVAIQYFPRQLALYQEAFNYTGETFQQVYISVSRGDSVLHLLETFSYFCNFLLVLLLVNSHKRLKLMMSAIVVSGVFQAAYGVFFLFSGLEVGWFFEQASPLKVATGTFVNRNHYGAYLSLCGATGIGLILSSLTSSQVSSWRHRARALIEFLMSDTFRNRIFVSVILVGLIFSRSRGANLAFFSALSVIGLLYVFLRERQLFLRAALILITFFLVDLWLVGNVFGVAEVVDRIARTSLHEEIRVVVFPHLLAMARDFWPLGSGLGSFYAVFPAYRPSELVYYFDHAHNDYMEFLIEVGVAAFFLAGLAATSAIRSVILMAKRKNRLVCGAAFASLLSLLVLGIHSTVDFNLQIPGIAFTLVAIMALPFTCFIQRESARVPERGASE</sequence>
<evidence type="ECO:0000256" key="4">
    <source>
        <dbReference type="ARBA" id="ARBA00023136"/>
    </source>
</evidence>
<feature type="transmembrane region" description="Helical" evidence="5">
    <location>
        <begin position="172"/>
        <end position="198"/>
    </location>
</feature>
<dbReference type="EMBL" id="JAHWDQ010000001">
    <property type="protein sequence ID" value="MBW2939720.1"/>
    <property type="molecule type" value="Genomic_DNA"/>
</dbReference>
<feature type="transmembrane region" description="Helical" evidence="5">
    <location>
        <begin position="260"/>
        <end position="277"/>
    </location>
</feature>
<keyword evidence="3 5" id="KW-1133">Transmembrane helix</keyword>
<feature type="transmembrane region" description="Helical" evidence="5">
    <location>
        <begin position="429"/>
        <end position="450"/>
    </location>
</feature>
<feature type="transmembrane region" description="Helical" evidence="5">
    <location>
        <begin position="456"/>
        <end position="475"/>
    </location>
</feature>
<evidence type="ECO:0000256" key="2">
    <source>
        <dbReference type="ARBA" id="ARBA00022692"/>
    </source>
</evidence>
<dbReference type="GO" id="GO:0016874">
    <property type="term" value="F:ligase activity"/>
    <property type="evidence" value="ECO:0007669"/>
    <property type="project" value="UniProtKB-KW"/>
</dbReference>
<dbReference type="Proteomes" id="UP001166291">
    <property type="component" value="Unassembled WGS sequence"/>
</dbReference>
<accession>A0ABS6VN30</accession>
<comment type="subcellular location">
    <subcellularLocation>
        <location evidence="1">Membrane</location>
        <topology evidence="1">Multi-pass membrane protein</topology>
    </subcellularLocation>
</comment>
<evidence type="ECO:0000256" key="1">
    <source>
        <dbReference type="ARBA" id="ARBA00004141"/>
    </source>
</evidence>
<feature type="transmembrane region" description="Helical" evidence="5">
    <location>
        <begin position="79"/>
        <end position="98"/>
    </location>
</feature>
<protein>
    <submittedName>
        <fullName evidence="7">O-antigen ligase family protein</fullName>
    </submittedName>
</protein>
<keyword evidence="4 5" id="KW-0472">Membrane</keyword>
<evidence type="ECO:0000313" key="8">
    <source>
        <dbReference type="Proteomes" id="UP001166291"/>
    </source>
</evidence>
<dbReference type="PANTHER" id="PTHR37422:SF23">
    <property type="entry name" value="TEICHURONIC ACID BIOSYNTHESIS PROTEIN TUAE"/>
    <property type="match status" value="1"/>
</dbReference>
<evidence type="ECO:0000256" key="5">
    <source>
        <dbReference type="SAM" id="Phobius"/>
    </source>
</evidence>
<feature type="transmembrane region" description="Helical" evidence="5">
    <location>
        <begin position="218"/>
        <end position="239"/>
    </location>
</feature>
<dbReference type="InterPro" id="IPR007016">
    <property type="entry name" value="O-antigen_ligase-rel_domated"/>
</dbReference>
<feature type="domain" description="O-antigen ligase-related" evidence="6">
    <location>
        <begin position="266"/>
        <end position="407"/>
    </location>
</feature>
<comment type="caution">
    <text evidence="7">The sequence shown here is derived from an EMBL/GenBank/DDBJ whole genome shotgun (WGS) entry which is preliminary data.</text>
</comment>
<keyword evidence="7" id="KW-0436">Ligase</keyword>
<evidence type="ECO:0000313" key="7">
    <source>
        <dbReference type="EMBL" id="MBW2939720.1"/>
    </source>
</evidence>
<feature type="transmembrane region" description="Helical" evidence="5">
    <location>
        <begin position="140"/>
        <end position="160"/>
    </location>
</feature>
<name>A0ABS6VN30_9GAMM</name>
<dbReference type="Pfam" id="PF04932">
    <property type="entry name" value="Wzy_C"/>
    <property type="match status" value="1"/>
</dbReference>
<keyword evidence="8" id="KW-1185">Reference proteome</keyword>
<feature type="transmembrane region" description="Helical" evidence="5">
    <location>
        <begin position="283"/>
        <end position="299"/>
    </location>
</feature>
<feature type="transmembrane region" description="Helical" evidence="5">
    <location>
        <begin position="396"/>
        <end position="417"/>
    </location>
</feature>
<feature type="transmembrane region" description="Helical" evidence="5">
    <location>
        <begin position="20"/>
        <end position="38"/>
    </location>
</feature>
<evidence type="ECO:0000256" key="3">
    <source>
        <dbReference type="ARBA" id="ARBA00022989"/>
    </source>
</evidence>
<dbReference type="RefSeq" id="WP_219041960.1">
    <property type="nucleotide sequence ID" value="NZ_JAHWDQ010000001.1"/>
</dbReference>